<dbReference type="EMBL" id="AFRT01000335">
    <property type="protein sequence ID" value="ELU44370.1"/>
    <property type="molecule type" value="Genomic_DNA"/>
</dbReference>
<name>L8X2D0_THACA</name>
<accession>L8X2D0</accession>
<dbReference type="AlphaFoldDB" id="L8X2D0"/>
<dbReference type="OrthoDB" id="3359471at2759"/>
<dbReference type="Proteomes" id="UP000011668">
    <property type="component" value="Unassembled WGS sequence"/>
</dbReference>
<evidence type="ECO:0000313" key="2">
    <source>
        <dbReference type="Proteomes" id="UP000011668"/>
    </source>
</evidence>
<comment type="caution">
    <text evidence="1">The sequence shown here is derived from an EMBL/GenBank/DDBJ whole genome shotgun (WGS) entry which is preliminary data.</text>
</comment>
<reference evidence="1 2" key="1">
    <citation type="journal article" date="2013" name="Nat. Commun.">
        <title>The evolution and pathogenic mechanisms of the rice sheath blight pathogen.</title>
        <authorList>
            <person name="Zheng A."/>
            <person name="Lin R."/>
            <person name="Xu L."/>
            <person name="Qin P."/>
            <person name="Tang C."/>
            <person name="Ai P."/>
            <person name="Zhang D."/>
            <person name="Liu Y."/>
            <person name="Sun Z."/>
            <person name="Feng H."/>
            <person name="Wang Y."/>
            <person name="Chen Y."/>
            <person name="Liang X."/>
            <person name="Fu R."/>
            <person name="Li Q."/>
            <person name="Zhang J."/>
            <person name="Yu X."/>
            <person name="Xie Z."/>
            <person name="Ding L."/>
            <person name="Guan P."/>
            <person name="Tang J."/>
            <person name="Liang Y."/>
            <person name="Wang S."/>
            <person name="Deng Q."/>
            <person name="Li S."/>
            <person name="Zhu J."/>
            <person name="Wang L."/>
            <person name="Liu H."/>
            <person name="Li P."/>
        </authorList>
    </citation>
    <scope>NUCLEOTIDE SEQUENCE [LARGE SCALE GENOMIC DNA]</scope>
    <source>
        <strain evidence="2">AG-1 IA</strain>
    </source>
</reference>
<sequence>MCRKPPANVDHSILAQKISNFDKLDFLPSTLDLERTARDTNKRIYLSGSSGSYRTALNGHVEIVLAYAQQQARLTVPLLPTTTHSHHAILNALYVRLLLSHIIKTTNNTSDKDHKRITIIPKFLYLNINGRVGLKHYERVAKINK</sequence>
<protein>
    <submittedName>
        <fullName evidence="1">Uncharacterized protein</fullName>
    </submittedName>
</protein>
<dbReference type="HOGENOM" id="CLU_1788128_0_0_1"/>
<organism evidence="1 2">
    <name type="scientific">Thanatephorus cucumeris (strain AG1-IA)</name>
    <name type="common">Rice sheath blight fungus</name>
    <name type="synonym">Rhizoctonia solani</name>
    <dbReference type="NCBI Taxonomy" id="983506"/>
    <lineage>
        <taxon>Eukaryota</taxon>
        <taxon>Fungi</taxon>
        <taxon>Dikarya</taxon>
        <taxon>Basidiomycota</taxon>
        <taxon>Agaricomycotina</taxon>
        <taxon>Agaricomycetes</taxon>
        <taxon>Cantharellales</taxon>
        <taxon>Ceratobasidiaceae</taxon>
        <taxon>Rhizoctonia</taxon>
        <taxon>Rhizoctonia solani AG-1</taxon>
    </lineage>
</organism>
<gene>
    <name evidence="1" type="ORF">AG1IA_01587</name>
</gene>
<evidence type="ECO:0000313" key="1">
    <source>
        <dbReference type="EMBL" id="ELU44370.1"/>
    </source>
</evidence>
<proteinExistence type="predicted"/>
<keyword evidence="2" id="KW-1185">Reference proteome</keyword>